<dbReference type="Pfam" id="PF04347">
    <property type="entry name" value="FliO"/>
    <property type="match status" value="1"/>
</dbReference>
<evidence type="ECO:0000256" key="2">
    <source>
        <dbReference type="ARBA" id="ARBA00022475"/>
    </source>
</evidence>
<keyword evidence="5 6" id="KW-0472">Membrane</keyword>
<dbReference type="GO" id="GO:0016020">
    <property type="term" value="C:membrane"/>
    <property type="evidence" value="ECO:0007669"/>
    <property type="project" value="InterPro"/>
</dbReference>
<feature type="transmembrane region" description="Helical" evidence="6">
    <location>
        <begin position="15"/>
        <end position="39"/>
    </location>
</feature>
<keyword evidence="2" id="KW-1003">Cell membrane</keyword>
<dbReference type="RefSeq" id="WP_271712635.1">
    <property type="nucleotide sequence ID" value="NZ_AP024169.1"/>
</dbReference>
<protein>
    <recommendedName>
        <fullName evidence="9">Flagellar protein FliO/FliZ</fullName>
    </recommendedName>
</protein>
<reference evidence="7 8" key="1">
    <citation type="submission" date="2020-11" db="EMBL/GenBank/DDBJ databases">
        <title>Draft genome sequencing of a Lachnospiraceae strain isolated from anoxic soil subjected to BSD treatment.</title>
        <authorList>
            <person name="Uek A."/>
            <person name="Tonouchi A."/>
        </authorList>
    </citation>
    <scope>NUCLEOTIDE SEQUENCE [LARGE SCALE GENOMIC DNA]</scope>
    <source>
        <strain evidence="7 8">TB5</strain>
    </source>
</reference>
<evidence type="ECO:0000256" key="1">
    <source>
        <dbReference type="ARBA" id="ARBA00004236"/>
    </source>
</evidence>
<dbReference type="EMBL" id="AP024169">
    <property type="protein sequence ID" value="BCN31521.1"/>
    <property type="molecule type" value="Genomic_DNA"/>
</dbReference>
<evidence type="ECO:0000256" key="4">
    <source>
        <dbReference type="ARBA" id="ARBA00022989"/>
    </source>
</evidence>
<sequence>MYLTISRVSTIENVFQLLGLFVIFIIILVATYFTARWVGAYQLGQNKHRNITVIETFKISQTKYLQIVKITNKYVVIGVSKDHVELITELSEEEVLLAEDHMNVPGNFKDILRGIVNKEKGNKNN</sequence>
<dbReference type="KEGG" id="ahb:bsdtb5_28160"/>
<keyword evidence="4 6" id="KW-1133">Transmembrane helix</keyword>
<gene>
    <name evidence="7" type="ORF">bsdtb5_28160</name>
</gene>
<dbReference type="GO" id="GO:0044781">
    <property type="term" value="P:bacterial-type flagellum organization"/>
    <property type="evidence" value="ECO:0007669"/>
    <property type="project" value="InterPro"/>
</dbReference>
<evidence type="ECO:0000313" key="8">
    <source>
        <dbReference type="Proteomes" id="UP000595897"/>
    </source>
</evidence>
<name>A0A7R7IE15_9FIRM</name>
<evidence type="ECO:0000256" key="6">
    <source>
        <dbReference type="SAM" id="Phobius"/>
    </source>
</evidence>
<dbReference type="InterPro" id="IPR022781">
    <property type="entry name" value="Flagellar_biosynth_FliO"/>
</dbReference>
<keyword evidence="8" id="KW-1185">Reference proteome</keyword>
<comment type="subcellular location">
    <subcellularLocation>
        <location evidence="1">Cell membrane</location>
    </subcellularLocation>
</comment>
<keyword evidence="3 6" id="KW-0812">Transmembrane</keyword>
<evidence type="ECO:0008006" key="9">
    <source>
        <dbReference type="Google" id="ProtNLM"/>
    </source>
</evidence>
<proteinExistence type="predicted"/>
<evidence type="ECO:0000256" key="3">
    <source>
        <dbReference type="ARBA" id="ARBA00022692"/>
    </source>
</evidence>
<organism evidence="7 8">
    <name type="scientific">Anaeromicropila herbilytica</name>
    <dbReference type="NCBI Taxonomy" id="2785025"/>
    <lineage>
        <taxon>Bacteria</taxon>
        <taxon>Bacillati</taxon>
        <taxon>Bacillota</taxon>
        <taxon>Clostridia</taxon>
        <taxon>Lachnospirales</taxon>
        <taxon>Lachnospiraceae</taxon>
        <taxon>Anaeromicropila</taxon>
    </lineage>
</organism>
<evidence type="ECO:0000256" key="5">
    <source>
        <dbReference type="ARBA" id="ARBA00023136"/>
    </source>
</evidence>
<dbReference type="AlphaFoldDB" id="A0A7R7IE15"/>
<evidence type="ECO:0000313" key="7">
    <source>
        <dbReference type="EMBL" id="BCN31521.1"/>
    </source>
</evidence>
<dbReference type="Proteomes" id="UP000595897">
    <property type="component" value="Chromosome"/>
</dbReference>
<accession>A0A7R7IE15</accession>